<keyword evidence="2" id="KW-1185">Reference proteome</keyword>
<dbReference type="RefSeq" id="XP_016607893.1">
    <property type="nucleotide sequence ID" value="XM_016753450.1"/>
</dbReference>
<sequence>MRDLRWRSRPNCNQIFTLDRLANNVTFIVTSRMQRHQITIHNGRAMELLTETFLASRERLQDWNVKVRDGQKILAGLMDADVTRSGAMKLAIIVDELRDLLHAFYADRRTLLYISQDLDLDQLSDSHVSPTAQIPRDMILLCVDYVRTLEKDYTVREAICRDICSRRETLSRKELDVNTALWGQTPTFQEVFPGFNK</sequence>
<accession>A0A0L0HFE8</accession>
<dbReference type="EMBL" id="KQ257457">
    <property type="protein sequence ID" value="KNC99852.1"/>
    <property type="molecule type" value="Genomic_DNA"/>
</dbReference>
<dbReference type="RefSeq" id="XP_016607892.1">
    <property type="nucleotide sequence ID" value="XM_016753449.1"/>
</dbReference>
<proteinExistence type="predicted"/>
<dbReference type="EMBL" id="KQ257457">
    <property type="protein sequence ID" value="KNC99853.1"/>
    <property type="molecule type" value="Genomic_DNA"/>
</dbReference>
<evidence type="ECO:0000313" key="2">
    <source>
        <dbReference type="Proteomes" id="UP000053201"/>
    </source>
</evidence>
<reference evidence="1 2" key="1">
    <citation type="submission" date="2009-08" db="EMBL/GenBank/DDBJ databases">
        <title>The Genome Sequence of Spizellomyces punctatus strain DAOM BR117.</title>
        <authorList>
            <consortium name="The Broad Institute Genome Sequencing Platform"/>
            <person name="Russ C."/>
            <person name="Cuomo C."/>
            <person name="Shea T."/>
            <person name="Young S.K."/>
            <person name="Zeng Q."/>
            <person name="Koehrsen M."/>
            <person name="Haas B."/>
            <person name="Borodovsky M."/>
            <person name="Guigo R."/>
            <person name="Alvarado L."/>
            <person name="Berlin A."/>
            <person name="Bochicchio J."/>
            <person name="Borenstein D."/>
            <person name="Chapman S."/>
            <person name="Chen Z."/>
            <person name="Engels R."/>
            <person name="Freedman E."/>
            <person name="Gellesch M."/>
            <person name="Goldberg J."/>
            <person name="Griggs A."/>
            <person name="Gujja S."/>
            <person name="Heiman D."/>
            <person name="Hepburn T."/>
            <person name="Howarth C."/>
            <person name="Jen D."/>
            <person name="Larson L."/>
            <person name="Lewis B."/>
            <person name="Mehta T."/>
            <person name="Park D."/>
            <person name="Pearson M."/>
            <person name="Roberts A."/>
            <person name="Saif S."/>
            <person name="Shenoy N."/>
            <person name="Sisk P."/>
            <person name="Stolte C."/>
            <person name="Sykes S."/>
            <person name="Thomson T."/>
            <person name="Walk T."/>
            <person name="White J."/>
            <person name="Yandava C."/>
            <person name="Burger G."/>
            <person name="Gray M.W."/>
            <person name="Holland P.W.H."/>
            <person name="King N."/>
            <person name="Lang F.B.F."/>
            <person name="Roger A.J."/>
            <person name="Ruiz-Trillo I."/>
            <person name="Lander E."/>
            <person name="Nusbaum C."/>
        </authorList>
    </citation>
    <scope>NUCLEOTIDE SEQUENCE [LARGE SCALE GENOMIC DNA]</scope>
    <source>
        <strain evidence="1 2">DAOM BR117</strain>
    </source>
</reference>
<dbReference type="Proteomes" id="UP000053201">
    <property type="component" value="Unassembled WGS sequence"/>
</dbReference>
<dbReference type="VEuPathDB" id="FungiDB:SPPG_05226"/>
<name>A0A0L0HFE8_SPIPD</name>
<organism evidence="1 2">
    <name type="scientific">Spizellomyces punctatus (strain DAOM BR117)</name>
    <dbReference type="NCBI Taxonomy" id="645134"/>
    <lineage>
        <taxon>Eukaryota</taxon>
        <taxon>Fungi</taxon>
        <taxon>Fungi incertae sedis</taxon>
        <taxon>Chytridiomycota</taxon>
        <taxon>Chytridiomycota incertae sedis</taxon>
        <taxon>Chytridiomycetes</taxon>
        <taxon>Spizellomycetales</taxon>
        <taxon>Spizellomycetaceae</taxon>
        <taxon>Spizellomyces</taxon>
    </lineage>
</organism>
<evidence type="ECO:0000313" key="1">
    <source>
        <dbReference type="EMBL" id="KNC99852.1"/>
    </source>
</evidence>
<gene>
    <name evidence="1" type="ORF">SPPG_05226</name>
</gene>
<dbReference type="OrthoDB" id="10333967at2759"/>
<protein>
    <submittedName>
        <fullName evidence="1">Uncharacterized protein</fullName>
    </submittedName>
</protein>
<dbReference type="AlphaFoldDB" id="A0A0L0HFE8"/>
<dbReference type="GeneID" id="27688618"/>